<keyword evidence="1 4" id="KW-0413">Isomerase</keyword>
<dbReference type="OrthoDB" id="9814946at2"/>
<feature type="signal peptide" evidence="2">
    <location>
        <begin position="1"/>
        <end position="22"/>
    </location>
</feature>
<evidence type="ECO:0000259" key="3">
    <source>
        <dbReference type="Pfam" id="PF01261"/>
    </source>
</evidence>
<sequence length="287" mass="32388">MKKYAFLLLFLLLQGLYLQSNAQKSSIPPLGVCTSFENDSLLKAAGFAYIEESARKILSPAVPDSTFNSQLARIRKMKLKLETCNLFMPGTMRLIGKEADEKAILGYVDSLMQRAKIVGVKIIVFGSAGSRKLLDGMDPEQSKKELIAISRKMAAVAKKYDRIIAMESLNRSEDNFMNSLQIVTDVAQQVNHPNFRLTVDLYHMMKEGEDPADILKAAPYLVHCHIAEKEGRRAPGTSKEDFKPYFAAMRKANYKGRIMIESGWKNMAEESRPAFLYLTEQLNEVYK</sequence>
<evidence type="ECO:0000313" key="4">
    <source>
        <dbReference type="EMBL" id="SIO04418.1"/>
    </source>
</evidence>
<dbReference type="RefSeq" id="WP_074239705.1">
    <property type="nucleotide sequence ID" value="NZ_FSRA01000001.1"/>
</dbReference>
<dbReference type="STRING" id="536979.SAMN04488055_2663"/>
<dbReference type="AlphaFoldDB" id="A0A1N6GA82"/>
<accession>A0A1N6GA82</accession>
<dbReference type="Gene3D" id="3.20.20.150">
    <property type="entry name" value="Divalent-metal-dependent TIM barrel enzymes"/>
    <property type="match status" value="1"/>
</dbReference>
<name>A0A1N6GA82_9BACT</name>
<keyword evidence="2" id="KW-0732">Signal</keyword>
<dbReference type="InterPro" id="IPR036237">
    <property type="entry name" value="Xyl_isomerase-like_sf"/>
</dbReference>
<evidence type="ECO:0000256" key="2">
    <source>
        <dbReference type="SAM" id="SignalP"/>
    </source>
</evidence>
<evidence type="ECO:0000313" key="5">
    <source>
        <dbReference type="Proteomes" id="UP000185003"/>
    </source>
</evidence>
<proteinExistence type="predicted"/>
<feature type="domain" description="Xylose isomerase-like TIM barrel" evidence="3">
    <location>
        <begin position="41"/>
        <end position="268"/>
    </location>
</feature>
<keyword evidence="5" id="KW-1185">Reference proteome</keyword>
<feature type="chain" id="PRO_5012726451" evidence="2">
    <location>
        <begin position="23"/>
        <end position="287"/>
    </location>
</feature>
<protein>
    <submittedName>
        <fullName evidence="4">Sugar phosphate isomerase/epimerase</fullName>
    </submittedName>
</protein>
<dbReference type="EMBL" id="FSRA01000001">
    <property type="protein sequence ID" value="SIO04418.1"/>
    <property type="molecule type" value="Genomic_DNA"/>
</dbReference>
<dbReference type="PANTHER" id="PTHR43489">
    <property type="entry name" value="ISOMERASE"/>
    <property type="match status" value="1"/>
</dbReference>
<dbReference type="Proteomes" id="UP000185003">
    <property type="component" value="Unassembled WGS sequence"/>
</dbReference>
<dbReference type="InterPro" id="IPR050417">
    <property type="entry name" value="Sugar_Epim/Isomerase"/>
</dbReference>
<dbReference type="Pfam" id="PF01261">
    <property type="entry name" value="AP_endonuc_2"/>
    <property type="match status" value="1"/>
</dbReference>
<dbReference type="GO" id="GO:0016853">
    <property type="term" value="F:isomerase activity"/>
    <property type="evidence" value="ECO:0007669"/>
    <property type="project" value="UniProtKB-KW"/>
</dbReference>
<gene>
    <name evidence="4" type="ORF">SAMN04488055_2663</name>
</gene>
<reference evidence="4 5" key="1">
    <citation type="submission" date="2016-11" db="EMBL/GenBank/DDBJ databases">
        <authorList>
            <person name="Jaros S."/>
            <person name="Januszkiewicz K."/>
            <person name="Wedrychowicz H."/>
        </authorList>
    </citation>
    <scope>NUCLEOTIDE SEQUENCE [LARGE SCALE GENOMIC DNA]</scope>
    <source>
        <strain evidence="4 5">DSM 24787</strain>
    </source>
</reference>
<evidence type="ECO:0000256" key="1">
    <source>
        <dbReference type="ARBA" id="ARBA00023235"/>
    </source>
</evidence>
<dbReference type="SUPFAM" id="SSF51658">
    <property type="entry name" value="Xylose isomerase-like"/>
    <property type="match status" value="1"/>
</dbReference>
<organism evidence="4 5">
    <name type="scientific">Chitinophaga niabensis</name>
    <dbReference type="NCBI Taxonomy" id="536979"/>
    <lineage>
        <taxon>Bacteria</taxon>
        <taxon>Pseudomonadati</taxon>
        <taxon>Bacteroidota</taxon>
        <taxon>Chitinophagia</taxon>
        <taxon>Chitinophagales</taxon>
        <taxon>Chitinophagaceae</taxon>
        <taxon>Chitinophaga</taxon>
    </lineage>
</organism>
<dbReference type="InterPro" id="IPR013022">
    <property type="entry name" value="Xyl_isomerase-like_TIM-brl"/>
</dbReference>